<name>A0ABP0JF00_9DINO</name>
<evidence type="ECO:0008006" key="5">
    <source>
        <dbReference type="Google" id="ProtNLM"/>
    </source>
</evidence>
<evidence type="ECO:0000313" key="4">
    <source>
        <dbReference type="Proteomes" id="UP001642484"/>
    </source>
</evidence>
<organism evidence="3 4">
    <name type="scientific">Durusdinium trenchii</name>
    <dbReference type="NCBI Taxonomy" id="1381693"/>
    <lineage>
        <taxon>Eukaryota</taxon>
        <taxon>Sar</taxon>
        <taxon>Alveolata</taxon>
        <taxon>Dinophyceae</taxon>
        <taxon>Suessiales</taxon>
        <taxon>Symbiodiniaceae</taxon>
        <taxon>Durusdinium</taxon>
    </lineage>
</organism>
<protein>
    <recommendedName>
        <fullName evidence="5">C3H1-type domain-containing protein</fullName>
    </recommendedName>
</protein>
<keyword evidence="4" id="KW-1185">Reference proteome</keyword>
<dbReference type="SUPFAM" id="SSF53254">
    <property type="entry name" value="Phosphoglycerate mutase-like"/>
    <property type="match status" value="1"/>
</dbReference>
<dbReference type="Gene3D" id="3.40.50.1240">
    <property type="entry name" value="Phosphoglycerate mutase-like"/>
    <property type="match status" value="1"/>
</dbReference>
<evidence type="ECO:0000313" key="3">
    <source>
        <dbReference type="EMBL" id="CAK9012923.1"/>
    </source>
</evidence>
<feature type="region of interest" description="Disordered" evidence="1">
    <location>
        <begin position="756"/>
        <end position="781"/>
    </location>
</feature>
<accession>A0ABP0JF00</accession>
<proteinExistence type="predicted"/>
<dbReference type="Proteomes" id="UP001642484">
    <property type="component" value="Unassembled WGS sequence"/>
</dbReference>
<dbReference type="InterPro" id="IPR029033">
    <property type="entry name" value="His_PPase_superfam"/>
</dbReference>
<evidence type="ECO:0000256" key="1">
    <source>
        <dbReference type="SAM" id="MobiDB-lite"/>
    </source>
</evidence>
<gene>
    <name evidence="3" type="ORF">CCMP2556_LOCUS11047</name>
</gene>
<evidence type="ECO:0000256" key="2">
    <source>
        <dbReference type="SAM" id="SignalP"/>
    </source>
</evidence>
<keyword evidence="2" id="KW-0732">Signal</keyword>
<reference evidence="3 4" key="1">
    <citation type="submission" date="2024-02" db="EMBL/GenBank/DDBJ databases">
        <authorList>
            <person name="Chen Y."/>
            <person name="Shah S."/>
            <person name="Dougan E. K."/>
            <person name="Thang M."/>
            <person name="Chan C."/>
        </authorList>
    </citation>
    <scope>NUCLEOTIDE SEQUENCE [LARGE SCALE GENOMIC DNA]</scope>
</reference>
<comment type="caution">
    <text evidence="3">The sequence shown here is derived from an EMBL/GenBank/DDBJ whole genome shotgun (WGS) entry which is preliminary data.</text>
</comment>
<dbReference type="EMBL" id="CAXAMN010005224">
    <property type="protein sequence ID" value="CAK9012923.1"/>
    <property type="molecule type" value="Genomic_DNA"/>
</dbReference>
<sequence length="945" mass="103891">MYAPLLRPAAAGGRSFMSLVLLAASLGLANVVKSFWGGPKSITLRVRVLWIRHGLSCANVLNACAAGGNQALLPQLEVALQRLPNYTLHDAAQCHLDEGYGLRGRPPNGKDCTVEVVGDSQRFVTKLHHLLLDPGLTDCSRRQSQEAGHALLHFLAQEDLRVHFLASSTLLRAIQTAYHMFVAPCIGIGRPKHCQALANLTVTPIPFVAERSKRQEPLQADNFAAPLDVQEELLKGLRREHLDLRRFRHWPRLEQQYSKFKAFLALLLLPSLRPNEGLDGPVNLQELLEADAPLQWASGSYREGPGFQRVEYEAMEEPELLVALLGHGAMMSKVCQLEASPQNNEVLEKLYILEKSGTETLLRELEGRCPRVMAAPQQHLEELSEEDVASCRVGFDVPAFLDLATEHRPPPWDAVRLREMPIAANPTKKEPPRDRWPVVVACGSTVFGVAVRQLMSVTLYAADPSEPLAGDQLHELVDVNAMLALAASGTASALAGAALSAKHSQLRILRLNGLFMCCIAAFMQWRDKLVREHGPRRDQDQEELVDTPSALVVTAEGHVSNQEPLPMEGPTLGPGNLPRTAQEVARLDLVYSSTPLEKLPRFIVLGALSGALLGYFGVGPAWVIAPLVTRSSPEWKQIMELADRTAQSPPVLGPDQDSAESGPLSLVSDLIGTGGCDERSRRMKSSALNVFELSYRSTFIDVTEGDLQNPPTVRSQSCPPETSSDQLADIHYVSKELATKGYVNELNNRKGLTRMKPPVRDQEEVPVDGPASKNDEGGGPGVALRAVNPGTLGHPHVCRRRCVHLSRGNCRQGANCGYCHLDHTRVTKLDKKHRAMLDELPKGVLMLTVLHFLRLNAEEHDLLPWARPLIQMCEEEAAALGGTHKRYQRLDTFLSRMSFGAILSLASHRMSDTFQQRVAEAEQDIREALPQTPLAEALAAVPEQE</sequence>
<feature type="chain" id="PRO_5046105112" description="C3H1-type domain-containing protein" evidence="2">
    <location>
        <begin position="35"/>
        <end position="945"/>
    </location>
</feature>
<feature type="signal peptide" evidence="2">
    <location>
        <begin position="1"/>
        <end position="34"/>
    </location>
</feature>